<dbReference type="Pfam" id="PF13715">
    <property type="entry name" value="CarbopepD_reg_2"/>
    <property type="match status" value="1"/>
</dbReference>
<feature type="signal peptide" evidence="8">
    <location>
        <begin position="1"/>
        <end position="31"/>
    </location>
</feature>
<reference evidence="10" key="1">
    <citation type="submission" date="2020-10" db="EMBL/GenBank/DDBJ databases">
        <authorList>
            <person name="Gilroy R."/>
        </authorList>
    </citation>
    <scope>NUCLEOTIDE SEQUENCE</scope>
    <source>
        <strain evidence="10">B1-13419</strain>
    </source>
</reference>
<dbReference type="InterPro" id="IPR023996">
    <property type="entry name" value="TonB-dep_OMP_SusC/RagA"/>
</dbReference>
<dbReference type="Gene3D" id="2.170.130.10">
    <property type="entry name" value="TonB-dependent receptor, plug domain"/>
    <property type="match status" value="1"/>
</dbReference>
<dbReference type="InterPro" id="IPR037066">
    <property type="entry name" value="Plug_dom_sf"/>
</dbReference>
<keyword evidence="10" id="KW-0675">Receptor</keyword>
<feature type="domain" description="TonB-dependent receptor plug" evidence="9">
    <location>
        <begin position="132"/>
        <end position="240"/>
    </location>
</feature>
<protein>
    <submittedName>
        <fullName evidence="10">TonB-dependent receptor</fullName>
    </submittedName>
</protein>
<sequence>MNSRQKLFKRVIPLFVLISVLCAMPQQRAGAQTNAGKVTRTLTGKVSTEGFMPEPLAGATVLNTRTNKGVITDSEGNYSIGVTGPDDILQFRFLGFKDVDIPAGKNSRLDVVMEDVSSTLEGTVVIGYGTTKKRDITGSIVSVTKDDIELMMPTNIYDVLQGSAAGVQVTSGSGQPGEGSLVVIRGTSTMNDAGVGPLWIVDGVPSTDIDQINPYDIESIEVLKDAASAAIYGARSANGVILVTTKRGNESKPVLEVRYQHSLANLTHKLPQINANQYREMQHQYMEYAQGEGAGIVSQAVVNVLDSQLSDPYNVLLNNDNDYQKIAYRIANKDQVDLSFGGASKQLKYMFMGGFYNEQGIIRKTNFRRISLRLNADYKASRILNVGTNINASYALKNGVDEAGYLNSILSRKPTLALYYPDGTLIGTLWGISPLSASLQTNFNEYYRLNIFQYLNLNFTKNLKWTSNFNANFGYVGYTYMRPTALSDQYRTNSGQFRGTLTFDWMNENYLNYNYTFNDAHTITAMAGFSLQSWKTDVAYFKGKDSATDAIYTMNAFAANFDLTATGTTETRHTMASAFARFTYNYKSRYILSANFRADGSSRFAPDKKVGFFPSASAAWRISDEKFMQKVDKALKLSDAKIRVSYGVTGNEAIGDFDSQLSYAVGGIYDGIAGVTPSRIAVNDLGWERTRQLNAGLDLSFREGRYQITADYYDKVTDNLLANYEIPKEWGFNTVRKNIGSITNRGVEVAFKGTLVNKRDYYFHVDANITYSRNMVKELANHVNYIHDDNWYISEGRPLGDFYGYKYLGVFPYDESNAFTPGWEQLTPIFNESGAFDHYELGGVRYDGEVKQKCLPSGKPFRGGDINWAENPETQDGIINDRDRMILGNAQPFLTGGLNFSFRYKQWSLSVASYFSVGGKIYNFARYNQDQASMQAWSTTPTIYAVNNFWVRQGDVVDYPRPYSDEYQNTRSVSSFYIEDGSYFKVKNIRLTYRFTQKVVQKMKMKGLTIYCYVSNPLTFTSYSGYDPEFSTYSALSIGMDTNRFPRNREYGLGLTLNF</sequence>
<evidence type="ECO:0000256" key="6">
    <source>
        <dbReference type="ARBA" id="ARBA00023237"/>
    </source>
</evidence>
<keyword evidence="2 7" id="KW-0813">Transport</keyword>
<dbReference type="InterPro" id="IPR023997">
    <property type="entry name" value="TonB-dep_OMP_SusC/RagA_CS"/>
</dbReference>
<dbReference type="NCBIfam" id="TIGR04056">
    <property type="entry name" value="OMP_RagA_SusC"/>
    <property type="match status" value="1"/>
</dbReference>
<dbReference type="Proteomes" id="UP000823757">
    <property type="component" value="Unassembled WGS sequence"/>
</dbReference>
<evidence type="ECO:0000256" key="1">
    <source>
        <dbReference type="ARBA" id="ARBA00004571"/>
    </source>
</evidence>
<comment type="subcellular location">
    <subcellularLocation>
        <location evidence="1 7">Cell outer membrane</location>
        <topology evidence="1 7">Multi-pass membrane protein</topology>
    </subcellularLocation>
</comment>
<reference evidence="10" key="2">
    <citation type="journal article" date="2021" name="PeerJ">
        <title>Extensive microbial diversity within the chicken gut microbiome revealed by metagenomics and culture.</title>
        <authorList>
            <person name="Gilroy R."/>
            <person name="Ravi A."/>
            <person name="Getino M."/>
            <person name="Pursley I."/>
            <person name="Horton D.L."/>
            <person name="Alikhan N.F."/>
            <person name="Baker D."/>
            <person name="Gharbi K."/>
            <person name="Hall N."/>
            <person name="Watson M."/>
            <person name="Adriaenssens E.M."/>
            <person name="Foster-Nyarko E."/>
            <person name="Jarju S."/>
            <person name="Secka A."/>
            <person name="Antonio M."/>
            <person name="Oren A."/>
            <person name="Chaudhuri R.R."/>
            <person name="La Ragione R."/>
            <person name="Hildebrand F."/>
            <person name="Pallen M.J."/>
        </authorList>
    </citation>
    <scope>NUCLEOTIDE SEQUENCE</scope>
    <source>
        <strain evidence="10">B1-13419</strain>
    </source>
</reference>
<dbReference type="AlphaFoldDB" id="A0A9D9ILM6"/>
<evidence type="ECO:0000256" key="5">
    <source>
        <dbReference type="ARBA" id="ARBA00023136"/>
    </source>
</evidence>
<evidence type="ECO:0000256" key="7">
    <source>
        <dbReference type="PROSITE-ProRule" id="PRU01360"/>
    </source>
</evidence>
<dbReference type="Pfam" id="PF07715">
    <property type="entry name" value="Plug"/>
    <property type="match status" value="1"/>
</dbReference>
<keyword evidence="3 7" id="KW-1134">Transmembrane beta strand</keyword>
<comment type="similarity">
    <text evidence="7">Belongs to the TonB-dependent receptor family.</text>
</comment>
<keyword evidence="8" id="KW-0732">Signal</keyword>
<evidence type="ECO:0000313" key="11">
    <source>
        <dbReference type="Proteomes" id="UP000823757"/>
    </source>
</evidence>
<proteinExistence type="inferred from homology"/>
<evidence type="ECO:0000313" key="10">
    <source>
        <dbReference type="EMBL" id="MBO8473949.1"/>
    </source>
</evidence>
<dbReference type="Gene3D" id="2.40.170.20">
    <property type="entry name" value="TonB-dependent receptor, beta-barrel domain"/>
    <property type="match status" value="1"/>
</dbReference>
<dbReference type="SUPFAM" id="SSF56935">
    <property type="entry name" value="Porins"/>
    <property type="match status" value="1"/>
</dbReference>
<keyword evidence="4 7" id="KW-0812">Transmembrane</keyword>
<dbReference type="EMBL" id="JADIMD010000021">
    <property type="protein sequence ID" value="MBO8473949.1"/>
    <property type="molecule type" value="Genomic_DNA"/>
</dbReference>
<evidence type="ECO:0000256" key="8">
    <source>
        <dbReference type="SAM" id="SignalP"/>
    </source>
</evidence>
<name>A0A9D9ILM6_9BACT</name>
<dbReference type="InterPro" id="IPR036942">
    <property type="entry name" value="Beta-barrel_TonB_sf"/>
</dbReference>
<evidence type="ECO:0000256" key="3">
    <source>
        <dbReference type="ARBA" id="ARBA00022452"/>
    </source>
</evidence>
<comment type="caution">
    <text evidence="10">The sequence shown here is derived from an EMBL/GenBank/DDBJ whole genome shotgun (WGS) entry which is preliminary data.</text>
</comment>
<gene>
    <name evidence="10" type="ORF">IAB91_01485</name>
</gene>
<organism evidence="10 11">
    <name type="scientific">Candidatus Cryptobacteroides faecigallinarum</name>
    <dbReference type="NCBI Taxonomy" id="2840763"/>
    <lineage>
        <taxon>Bacteria</taxon>
        <taxon>Pseudomonadati</taxon>
        <taxon>Bacteroidota</taxon>
        <taxon>Bacteroidia</taxon>
        <taxon>Bacteroidales</taxon>
        <taxon>Candidatus Cryptobacteroides</taxon>
    </lineage>
</organism>
<evidence type="ECO:0000256" key="2">
    <source>
        <dbReference type="ARBA" id="ARBA00022448"/>
    </source>
</evidence>
<dbReference type="InterPro" id="IPR008969">
    <property type="entry name" value="CarboxyPept-like_regulatory"/>
</dbReference>
<accession>A0A9D9ILM6</accession>
<dbReference type="InterPro" id="IPR039426">
    <property type="entry name" value="TonB-dep_rcpt-like"/>
</dbReference>
<dbReference type="InterPro" id="IPR012910">
    <property type="entry name" value="Plug_dom"/>
</dbReference>
<evidence type="ECO:0000259" key="9">
    <source>
        <dbReference type="Pfam" id="PF07715"/>
    </source>
</evidence>
<keyword evidence="5 7" id="KW-0472">Membrane</keyword>
<dbReference type="SUPFAM" id="SSF49464">
    <property type="entry name" value="Carboxypeptidase regulatory domain-like"/>
    <property type="match status" value="1"/>
</dbReference>
<evidence type="ECO:0000256" key="4">
    <source>
        <dbReference type="ARBA" id="ARBA00022692"/>
    </source>
</evidence>
<feature type="chain" id="PRO_5038714881" evidence="8">
    <location>
        <begin position="32"/>
        <end position="1059"/>
    </location>
</feature>
<keyword evidence="6 7" id="KW-0998">Cell outer membrane</keyword>
<dbReference type="GO" id="GO:0009279">
    <property type="term" value="C:cell outer membrane"/>
    <property type="evidence" value="ECO:0007669"/>
    <property type="project" value="UniProtKB-SubCell"/>
</dbReference>
<dbReference type="PROSITE" id="PS52016">
    <property type="entry name" value="TONB_DEPENDENT_REC_3"/>
    <property type="match status" value="1"/>
</dbReference>
<dbReference type="NCBIfam" id="TIGR04057">
    <property type="entry name" value="SusC_RagA_signa"/>
    <property type="match status" value="1"/>
</dbReference>